<keyword evidence="2" id="KW-1185">Reference proteome</keyword>
<organism evidence="1 2">
    <name type="scientific">Linum trigynum</name>
    <dbReference type="NCBI Taxonomy" id="586398"/>
    <lineage>
        <taxon>Eukaryota</taxon>
        <taxon>Viridiplantae</taxon>
        <taxon>Streptophyta</taxon>
        <taxon>Embryophyta</taxon>
        <taxon>Tracheophyta</taxon>
        <taxon>Spermatophyta</taxon>
        <taxon>Magnoliopsida</taxon>
        <taxon>eudicotyledons</taxon>
        <taxon>Gunneridae</taxon>
        <taxon>Pentapetalae</taxon>
        <taxon>rosids</taxon>
        <taxon>fabids</taxon>
        <taxon>Malpighiales</taxon>
        <taxon>Linaceae</taxon>
        <taxon>Linum</taxon>
    </lineage>
</organism>
<dbReference type="Proteomes" id="UP001497516">
    <property type="component" value="Chromosome 6"/>
</dbReference>
<name>A0AAV2FBX2_9ROSI</name>
<protein>
    <submittedName>
        <fullName evidence="1">Uncharacterized protein</fullName>
    </submittedName>
</protein>
<gene>
    <name evidence="1" type="ORF">LTRI10_LOCUS36179</name>
</gene>
<sequence>MIAAILHNQQRDREARLHIMASVHTIMEKMNIPIDDVPSTFKRFTSLTLLHDEQEGPSDEEWVLGIQGLRSIFSFSQLFLISN</sequence>
<dbReference type="AlphaFoldDB" id="A0AAV2FBX2"/>
<dbReference type="EMBL" id="OZ034819">
    <property type="protein sequence ID" value="CAL1395774.1"/>
    <property type="molecule type" value="Genomic_DNA"/>
</dbReference>
<evidence type="ECO:0000313" key="1">
    <source>
        <dbReference type="EMBL" id="CAL1395774.1"/>
    </source>
</evidence>
<evidence type="ECO:0000313" key="2">
    <source>
        <dbReference type="Proteomes" id="UP001497516"/>
    </source>
</evidence>
<reference evidence="1 2" key="1">
    <citation type="submission" date="2024-04" db="EMBL/GenBank/DDBJ databases">
        <authorList>
            <person name="Fracassetti M."/>
        </authorList>
    </citation>
    <scope>NUCLEOTIDE SEQUENCE [LARGE SCALE GENOMIC DNA]</scope>
</reference>
<accession>A0AAV2FBX2</accession>
<proteinExistence type="predicted"/>